<evidence type="ECO:0000313" key="2">
    <source>
        <dbReference type="Proteomes" id="UP000029577"/>
    </source>
</evidence>
<dbReference type="InterPro" id="IPR023846">
    <property type="entry name" value="CHP04042_MSMEG0570"/>
</dbReference>
<comment type="caution">
    <text evidence="1">The sequence shown here is derived from an EMBL/GenBank/DDBJ whole genome shotgun (WGS) entry which is preliminary data.</text>
</comment>
<gene>
    <name evidence="1" type="ORF">HA49_15110</name>
</gene>
<dbReference type="AlphaFoldDB" id="A0A095T6G9"/>
<dbReference type="STRING" id="642227.HA49_15110"/>
<accession>A0A095T6G9</accession>
<reference evidence="1" key="1">
    <citation type="submission" date="2014-12" db="EMBL/GenBank/DDBJ databases">
        <title>The draft genome of the Tatumella morbirosei type strain, LMG23360T isolated from pineapple rot.</title>
        <authorList>
            <person name="Smits T.H."/>
            <person name="Palmer M."/>
            <person name="Venter S.N."/>
            <person name="Duffy B."/>
            <person name="Steenkamp E.T."/>
            <person name="Chan W.Y."/>
            <person name="Coutinho T.A."/>
            <person name="Coetzee M.P."/>
            <person name="De Maayer P."/>
        </authorList>
    </citation>
    <scope>NUCLEOTIDE SEQUENCE [LARGE SCALE GENOMIC DNA]</scope>
    <source>
        <strain evidence="1">LMG 23360</strain>
    </source>
</reference>
<proteinExistence type="predicted"/>
<dbReference type="OrthoDB" id="195104at2"/>
<dbReference type="Proteomes" id="UP000029577">
    <property type="component" value="Unassembled WGS sequence"/>
</dbReference>
<organism evidence="1 2">
    <name type="scientific">Tatumella morbirosei</name>
    <dbReference type="NCBI Taxonomy" id="642227"/>
    <lineage>
        <taxon>Bacteria</taxon>
        <taxon>Pseudomonadati</taxon>
        <taxon>Pseudomonadota</taxon>
        <taxon>Gammaproteobacteria</taxon>
        <taxon>Enterobacterales</taxon>
        <taxon>Erwiniaceae</taxon>
        <taxon>Tatumella</taxon>
    </lineage>
</organism>
<dbReference type="NCBIfam" id="TIGR04042">
    <property type="entry name" value="MSMEG_0570_fam"/>
    <property type="match status" value="1"/>
</dbReference>
<evidence type="ECO:0000313" key="1">
    <source>
        <dbReference type="EMBL" id="KGD72104.1"/>
    </source>
</evidence>
<name>A0A095T6G9_9GAMM</name>
<protein>
    <recommendedName>
        <fullName evidence="3">NAD/NADP transhydrogenase alpha subunit</fullName>
    </recommendedName>
</protein>
<sequence length="96" mass="10651">MPAMNFIVCWPDGSKDICYSPSTAISNHLQTGHDYRVEEFVLLATRALDEASERVKAKFGYYCSSAMDQFAAITLKARQFSAEQTVIVESIHAAEA</sequence>
<dbReference type="EMBL" id="JPKR02000003">
    <property type="protein sequence ID" value="KGD72104.1"/>
    <property type="molecule type" value="Genomic_DNA"/>
</dbReference>
<evidence type="ECO:0008006" key="3">
    <source>
        <dbReference type="Google" id="ProtNLM"/>
    </source>
</evidence>
<keyword evidence="2" id="KW-1185">Reference proteome</keyword>
<dbReference type="eggNOG" id="COG2072">
    <property type="taxonomic scope" value="Bacteria"/>
</dbReference>
<dbReference type="RefSeq" id="WP_038021359.1">
    <property type="nucleotide sequence ID" value="NZ_JPKR02000003.1"/>
</dbReference>